<accession>A0A378WUR8</accession>
<dbReference type="GO" id="GO:0008270">
    <property type="term" value="F:zinc ion binding"/>
    <property type="evidence" value="ECO:0007669"/>
    <property type="project" value="UniProtKB-KW"/>
</dbReference>
<protein>
    <recommendedName>
        <fullName evidence="2">SWIM-type domain-containing protein</fullName>
    </recommendedName>
</protein>
<gene>
    <name evidence="3" type="ORF">NCTC12229_01866</name>
</gene>
<dbReference type="Pfam" id="PF04434">
    <property type="entry name" value="SWIM"/>
    <property type="match status" value="1"/>
</dbReference>
<sequence>MHAKFKNPELFSPSIAERGWHYFQNRRVGAVYDNGRQRYQAEISGSEPYQAWLQLDGKGRIVEGGCDCPCNYPCKHMAALWYALEKGRKHNVATPPDLTVLLEKQDAPFLRNLLSVLAQDQEIRNRLMLMLEPDKTESEQIYAFQVQQIFAAYGGDYHYSAAINLAGELQDWLSDVSNRGGSVLAGILPLLMGRLIDAIEYSDDSEGELSDTMCYAIDLLGQVLERQDASESKLAQLVEFVDVCLNDSRYSDFGDYITDLYLIRAREWERQQAFAAWQAWLETKIAAYRPDDWLYEFFSDAKRQMLLKAKEDEAAQKYFEKNLELVSFRQIAVAQAFETENWSKAEQLLQEGIRIAFAKNNHGTVAAWEKQLLEVYRRTGQSIRMLAEKLALDKSFSPEYYRIWKETFSAEEWPSERDKLVQRLQDKDWILAPVLLEERLFDPLLDLLRRKKEYATLENYSPKFPKTYDAALLECHLSLLAASIQMPGANRKHYSILVKRLNILKKQYPHCRAQFANFVDALKAQYSIKPHRPALLEELAKFKL</sequence>
<dbReference type="Proteomes" id="UP000254055">
    <property type="component" value="Unassembled WGS sequence"/>
</dbReference>
<dbReference type="OrthoDB" id="8611777at2"/>
<feature type="domain" description="SWIM-type" evidence="2">
    <location>
        <begin position="49"/>
        <end position="85"/>
    </location>
</feature>
<evidence type="ECO:0000256" key="1">
    <source>
        <dbReference type="PROSITE-ProRule" id="PRU00325"/>
    </source>
</evidence>
<organism evidence="3 4">
    <name type="scientific">Neisseria zoodegmatis</name>
    <dbReference type="NCBI Taxonomy" id="326523"/>
    <lineage>
        <taxon>Bacteria</taxon>
        <taxon>Pseudomonadati</taxon>
        <taxon>Pseudomonadota</taxon>
        <taxon>Betaproteobacteria</taxon>
        <taxon>Neisseriales</taxon>
        <taxon>Neisseriaceae</taxon>
        <taxon>Neisseria</taxon>
    </lineage>
</organism>
<name>A0A378WUR8_9NEIS</name>
<dbReference type="EMBL" id="UGRS01000002">
    <property type="protein sequence ID" value="SUA44375.1"/>
    <property type="molecule type" value="Genomic_DNA"/>
</dbReference>
<keyword evidence="1" id="KW-0479">Metal-binding</keyword>
<dbReference type="RefSeq" id="WP_115134415.1">
    <property type="nucleotide sequence ID" value="NZ_UGRS01000002.1"/>
</dbReference>
<keyword evidence="1" id="KW-0863">Zinc-finger</keyword>
<dbReference type="PROSITE" id="PS50966">
    <property type="entry name" value="ZF_SWIM"/>
    <property type="match status" value="1"/>
</dbReference>
<reference evidence="3 4" key="1">
    <citation type="submission" date="2018-06" db="EMBL/GenBank/DDBJ databases">
        <authorList>
            <consortium name="Pathogen Informatics"/>
            <person name="Doyle S."/>
        </authorList>
    </citation>
    <scope>NUCLEOTIDE SEQUENCE [LARGE SCALE GENOMIC DNA]</scope>
    <source>
        <strain evidence="3 4">NCTC12229</strain>
    </source>
</reference>
<evidence type="ECO:0000313" key="3">
    <source>
        <dbReference type="EMBL" id="SUA44375.1"/>
    </source>
</evidence>
<keyword evidence="1" id="KW-0862">Zinc</keyword>
<dbReference type="AlphaFoldDB" id="A0A378WUR8"/>
<proteinExistence type="predicted"/>
<dbReference type="InterPro" id="IPR007527">
    <property type="entry name" value="Znf_SWIM"/>
</dbReference>
<evidence type="ECO:0000313" key="4">
    <source>
        <dbReference type="Proteomes" id="UP000254055"/>
    </source>
</evidence>
<evidence type="ECO:0000259" key="2">
    <source>
        <dbReference type="PROSITE" id="PS50966"/>
    </source>
</evidence>